<evidence type="ECO:0000313" key="1">
    <source>
        <dbReference type="EMBL" id="MEQ3347199.1"/>
    </source>
</evidence>
<gene>
    <name evidence="1" type="ORF">AAA073_07110</name>
</gene>
<sequence length="233" mass="27810">MEYNIYCDESSHLVHSDNRIMTLGFISCDKNDAKKFNRKLKNIKIKNDLNKNYELKWTKVSKSKMDYYKQLVDYFFESDLSFRCIVADKSTLDYKRYKHTHDDWYYKMYYLLLGKTLDESSIYNIYLDIKDTNSNNKIIKLREILNNSYYKFTDQMIKNLQHVNSKEIELIQLVDLFIGAIAYKNNNLSTSEAKLELVNYISNKSNKNLNTTTLLGEEKFNIFIWKGNFRDAL</sequence>
<comment type="caution">
    <text evidence="1">The sequence shown here is derived from an EMBL/GenBank/DDBJ whole genome shotgun (WGS) entry which is preliminary data.</text>
</comment>
<dbReference type="Pfam" id="PF12686">
    <property type="entry name" value="DUF3800"/>
    <property type="match status" value="1"/>
</dbReference>
<dbReference type="RefSeq" id="WP_349189080.1">
    <property type="nucleotide sequence ID" value="NZ_JBBNPP010000013.1"/>
</dbReference>
<name>A0ABV1J365_9FIRM</name>
<dbReference type="EMBL" id="JBBNPP010000013">
    <property type="protein sequence ID" value="MEQ3347199.1"/>
    <property type="molecule type" value="Genomic_DNA"/>
</dbReference>
<evidence type="ECO:0000313" key="2">
    <source>
        <dbReference type="Proteomes" id="UP001491691"/>
    </source>
</evidence>
<dbReference type="Proteomes" id="UP001491691">
    <property type="component" value="Unassembled WGS sequence"/>
</dbReference>
<reference evidence="1 2" key="1">
    <citation type="submission" date="2024-04" db="EMBL/GenBank/DDBJ databases">
        <title>Human intestinal bacterial collection.</title>
        <authorList>
            <person name="Pauvert C."/>
            <person name="Hitch T.C.A."/>
            <person name="Clavel T."/>
        </authorList>
    </citation>
    <scope>NUCLEOTIDE SEQUENCE [LARGE SCALE GENOMIC DNA]</scope>
    <source>
        <strain evidence="1 2">CLA-SR-H019</strain>
    </source>
</reference>
<accession>A0ABV1J365</accession>
<organism evidence="1 2">
    <name type="scientific">Peptoniphilus senegalensis</name>
    <dbReference type="NCBI Taxonomy" id="1465757"/>
    <lineage>
        <taxon>Bacteria</taxon>
        <taxon>Bacillati</taxon>
        <taxon>Bacillota</taxon>
        <taxon>Tissierellia</taxon>
        <taxon>Tissierellales</taxon>
        <taxon>Peptoniphilaceae</taxon>
        <taxon>Peptoniphilus</taxon>
    </lineage>
</organism>
<protein>
    <submittedName>
        <fullName evidence="1">DUF3800 domain-containing protein</fullName>
    </submittedName>
</protein>
<dbReference type="InterPro" id="IPR024524">
    <property type="entry name" value="DUF3800"/>
</dbReference>
<proteinExistence type="predicted"/>
<keyword evidence="2" id="KW-1185">Reference proteome</keyword>